<gene>
    <name evidence="2" type="ORF">M4438_18535</name>
</gene>
<evidence type="ECO:0000313" key="3">
    <source>
        <dbReference type="Proteomes" id="UP001202052"/>
    </source>
</evidence>
<proteinExistence type="predicted"/>
<keyword evidence="1" id="KW-1133">Transmembrane helix</keyword>
<dbReference type="Proteomes" id="UP001202052">
    <property type="component" value="Unassembled WGS sequence"/>
</dbReference>
<reference evidence="2 3" key="1">
    <citation type="submission" date="2022-05" db="EMBL/GenBank/DDBJ databases">
        <title>Genome Resource of Streptomyces lavenduligriseus GA1-1, a Strain with Broad-Spectrum Antifungal Activity against Phytopathogenic Fungi.</title>
        <authorList>
            <person name="Qi D."/>
        </authorList>
    </citation>
    <scope>NUCLEOTIDE SEQUENCE [LARGE SCALE GENOMIC DNA]</scope>
    <source>
        <strain evidence="2 3">GA1-1</strain>
    </source>
</reference>
<dbReference type="RefSeq" id="WP_249461510.1">
    <property type="nucleotide sequence ID" value="NZ_JAMCCK010000027.1"/>
</dbReference>
<sequence>MDTSLDLMLSTARLTARISFFGAFGLLLVTQGNPRELQGTARIFHYLNAAPPTTVFRWQKGEGYEVVVYNSATDEEEVKPALFQPVRWSLTYLLWPKKHSQPKDVMVRAALLAFLARLLFFIFFFLGSFCLLGWLAVTQSWHWGVALEVLAVHQLAFARTHTYFVWLRGWLFAVIGPGVWMYLQGGTFETIAVCTVGALVTIAILGQWYMATSRRFEHMRDVGRNLGIGPFAPKRRGRLW</sequence>
<feature type="transmembrane region" description="Helical" evidence="1">
    <location>
        <begin position="165"/>
        <end position="184"/>
    </location>
</feature>
<keyword evidence="1" id="KW-0472">Membrane</keyword>
<keyword evidence="3" id="KW-1185">Reference proteome</keyword>
<comment type="caution">
    <text evidence="2">The sequence shown here is derived from an EMBL/GenBank/DDBJ whole genome shotgun (WGS) entry which is preliminary data.</text>
</comment>
<evidence type="ECO:0008006" key="4">
    <source>
        <dbReference type="Google" id="ProtNLM"/>
    </source>
</evidence>
<evidence type="ECO:0000256" key="1">
    <source>
        <dbReference type="SAM" id="Phobius"/>
    </source>
</evidence>
<feature type="transmembrane region" description="Helical" evidence="1">
    <location>
        <begin position="190"/>
        <end position="210"/>
    </location>
</feature>
<name>A0ABT0NVJ2_9ACTN</name>
<keyword evidence="1" id="KW-0812">Transmembrane</keyword>
<protein>
    <recommendedName>
        <fullName evidence="4">DUF418 domain-containing protein</fullName>
    </recommendedName>
</protein>
<accession>A0ABT0NVJ2</accession>
<organism evidence="2 3">
    <name type="scientific">Streptomyces lavenduligriseus</name>
    <dbReference type="NCBI Taxonomy" id="67315"/>
    <lineage>
        <taxon>Bacteria</taxon>
        <taxon>Bacillati</taxon>
        <taxon>Actinomycetota</taxon>
        <taxon>Actinomycetes</taxon>
        <taxon>Kitasatosporales</taxon>
        <taxon>Streptomycetaceae</taxon>
        <taxon>Streptomyces</taxon>
    </lineage>
</organism>
<dbReference type="EMBL" id="JAMCCK010000027">
    <property type="protein sequence ID" value="MCL3995484.1"/>
    <property type="molecule type" value="Genomic_DNA"/>
</dbReference>
<evidence type="ECO:0000313" key="2">
    <source>
        <dbReference type="EMBL" id="MCL3995484.1"/>
    </source>
</evidence>
<feature type="transmembrane region" description="Helical" evidence="1">
    <location>
        <begin position="105"/>
        <end position="135"/>
    </location>
</feature>